<keyword evidence="2" id="KW-1185">Reference proteome</keyword>
<reference evidence="1" key="1">
    <citation type="submission" date="2021-01" db="EMBL/GenBank/DDBJ databases">
        <authorList>
            <consortium name="Genoscope - CEA"/>
            <person name="William W."/>
        </authorList>
    </citation>
    <scope>NUCLEOTIDE SEQUENCE</scope>
</reference>
<dbReference type="Proteomes" id="UP000692954">
    <property type="component" value="Unassembled WGS sequence"/>
</dbReference>
<comment type="caution">
    <text evidence="1">The sequence shown here is derived from an EMBL/GenBank/DDBJ whole genome shotgun (WGS) entry which is preliminary data.</text>
</comment>
<organism evidence="1 2">
    <name type="scientific">Paramecium sonneborni</name>
    <dbReference type="NCBI Taxonomy" id="65129"/>
    <lineage>
        <taxon>Eukaryota</taxon>
        <taxon>Sar</taxon>
        <taxon>Alveolata</taxon>
        <taxon>Ciliophora</taxon>
        <taxon>Intramacronucleata</taxon>
        <taxon>Oligohymenophorea</taxon>
        <taxon>Peniculida</taxon>
        <taxon>Parameciidae</taxon>
        <taxon>Paramecium</taxon>
    </lineage>
</organism>
<dbReference type="EMBL" id="CAJJDN010000058">
    <property type="protein sequence ID" value="CAD8091993.1"/>
    <property type="molecule type" value="Genomic_DNA"/>
</dbReference>
<proteinExistence type="predicted"/>
<sequence length="121" mass="14800">MVKPDQDLMKMIKNQMINFIYNYCNLDYKKKRIEKKVLVMQKMLLIYINTPSTKQDSFSLYNKRLKKKINTLNCKKSQMKYKSKQSLEEKMKIEEYFQNKKVLRNRILSINSLFIRLFLKI</sequence>
<dbReference type="AlphaFoldDB" id="A0A8S1NQS3"/>
<evidence type="ECO:0000313" key="2">
    <source>
        <dbReference type="Proteomes" id="UP000692954"/>
    </source>
</evidence>
<evidence type="ECO:0000313" key="1">
    <source>
        <dbReference type="EMBL" id="CAD8091993.1"/>
    </source>
</evidence>
<gene>
    <name evidence="1" type="ORF">PSON_ATCC_30995.1.T0580161</name>
</gene>
<accession>A0A8S1NQS3</accession>
<protein>
    <submittedName>
        <fullName evidence="1">Uncharacterized protein</fullName>
    </submittedName>
</protein>
<name>A0A8S1NQS3_9CILI</name>